<feature type="transmembrane region" description="Helical" evidence="7">
    <location>
        <begin position="141"/>
        <end position="161"/>
    </location>
</feature>
<protein>
    <submittedName>
        <fullName evidence="8">RING finger protein 121</fullName>
    </submittedName>
</protein>
<dbReference type="GO" id="GO:0036503">
    <property type="term" value="P:ERAD pathway"/>
    <property type="evidence" value="ECO:0007669"/>
    <property type="project" value="TreeGrafter"/>
</dbReference>
<feature type="compositionally biased region" description="Low complexity" evidence="6">
    <location>
        <begin position="1"/>
        <end position="13"/>
    </location>
</feature>
<dbReference type="GO" id="GO:0005789">
    <property type="term" value="C:endoplasmic reticulum membrane"/>
    <property type="evidence" value="ECO:0007669"/>
    <property type="project" value="TreeGrafter"/>
</dbReference>
<feature type="region of interest" description="Disordered" evidence="6">
    <location>
        <begin position="1"/>
        <end position="58"/>
    </location>
</feature>
<feature type="compositionally biased region" description="Basic residues" evidence="6">
    <location>
        <begin position="301"/>
        <end position="310"/>
    </location>
</feature>
<organism evidence="8">
    <name type="scientific">Tetraselmis sp. GSL018</name>
    <dbReference type="NCBI Taxonomy" id="582737"/>
    <lineage>
        <taxon>Eukaryota</taxon>
        <taxon>Viridiplantae</taxon>
        <taxon>Chlorophyta</taxon>
        <taxon>core chlorophytes</taxon>
        <taxon>Chlorodendrophyceae</taxon>
        <taxon>Chlorodendrales</taxon>
        <taxon>Chlorodendraceae</taxon>
        <taxon>Tetraselmis</taxon>
    </lineage>
</organism>
<feature type="transmembrane region" description="Helical" evidence="7">
    <location>
        <begin position="237"/>
        <end position="259"/>
    </location>
</feature>
<evidence type="ECO:0000256" key="7">
    <source>
        <dbReference type="SAM" id="Phobius"/>
    </source>
</evidence>
<sequence length="392" mass="43461">MSLVQESSENSSSVAQVKLPKDTRSGEFQDNSRGWEGLPANVSMTKHTESTSPGLTGEMNISNSLSGDKVAHRQQGVHHLDDVQHFHSPSLQHHTHHHLHHHHHPMDQAPMHAIFTFYAVLVCMILAQTGLFWWKKNHKRSYELVTLLGLWLFPAITCVVLRFWRFLTVWCLFTAVTGHLLSLCLAKPMARSTPRKVYTWFLLLYKISVGIGSIGYVLLLVFYFLEIFGLHHLVHDVISKVLTPTSAILWIWYGLYFGILGRERRSVQTPCRSASARAGACPSPSTPAGYACKSCGTSRTSGRRRGRGMRRPYSSTASTSSTADVSEDGPSSGRRMSAPSAARRWSSAASTPTGRGKRGTCRGYKCSMRCGTWWCGTRSSSSACTAHLPSLA</sequence>
<feature type="region of interest" description="Disordered" evidence="6">
    <location>
        <begin position="275"/>
        <end position="360"/>
    </location>
</feature>
<feature type="compositionally biased region" description="Polar residues" evidence="6">
    <location>
        <begin position="42"/>
        <end position="58"/>
    </location>
</feature>
<dbReference type="InterPro" id="IPR040176">
    <property type="entry name" value="RNF121/RNF175"/>
</dbReference>
<keyword evidence="2 7" id="KW-0812">Transmembrane</keyword>
<keyword evidence="4 7" id="KW-1133">Transmembrane helix</keyword>
<evidence type="ECO:0000313" key="8">
    <source>
        <dbReference type="EMBL" id="JAC65700.1"/>
    </source>
</evidence>
<reference evidence="8" key="1">
    <citation type="submission" date="2014-05" db="EMBL/GenBank/DDBJ databases">
        <title>The transcriptome of the halophilic microalga Tetraselmis sp. GSL018 isolated from the Great Salt Lake, Utah.</title>
        <authorList>
            <person name="Jinkerson R.E."/>
            <person name="D'Adamo S."/>
            <person name="Posewitz M.C."/>
        </authorList>
    </citation>
    <scope>NUCLEOTIDE SEQUENCE</scope>
    <source>
        <strain evidence="8">GSL018</strain>
    </source>
</reference>
<dbReference type="PANTHER" id="PTHR13407:SF0">
    <property type="entry name" value="FI05221P"/>
    <property type="match status" value="1"/>
</dbReference>
<feature type="compositionally biased region" description="Low complexity" evidence="6">
    <location>
        <begin position="331"/>
        <end position="350"/>
    </location>
</feature>
<evidence type="ECO:0000256" key="5">
    <source>
        <dbReference type="ARBA" id="ARBA00023136"/>
    </source>
</evidence>
<keyword evidence="5 7" id="KW-0472">Membrane</keyword>
<dbReference type="GO" id="GO:0000139">
    <property type="term" value="C:Golgi membrane"/>
    <property type="evidence" value="ECO:0007669"/>
    <property type="project" value="TreeGrafter"/>
</dbReference>
<dbReference type="AlphaFoldDB" id="A0A061R4V6"/>
<feature type="transmembrane region" description="Helical" evidence="7">
    <location>
        <begin position="198"/>
        <end position="225"/>
    </location>
</feature>
<feature type="transmembrane region" description="Helical" evidence="7">
    <location>
        <begin position="113"/>
        <end position="134"/>
    </location>
</feature>
<name>A0A061R4V6_9CHLO</name>
<gene>
    <name evidence="8" type="primary">RNF121</name>
    <name evidence="8" type="ORF">TSPGSL018_15466</name>
</gene>
<feature type="transmembrane region" description="Helical" evidence="7">
    <location>
        <begin position="167"/>
        <end position="186"/>
    </location>
</feature>
<dbReference type="GO" id="GO:0061630">
    <property type="term" value="F:ubiquitin protein ligase activity"/>
    <property type="evidence" value="ECO:0007669"/>
    <property type="project" value="TreeGrafter"/>
</dbReference>
<evidence type="ECO:0000256" key="2">
    <source>
        <dbReference type="ARBA" id="ARBA00022692"/>
    </source>
</evidence>
<dbReference type="EMBL" id="GBEZ01021018">
    <property type="protein sequence ID" value="JAC65700.1"/>
    <property type="molecule type" value="Transcribed_RNA"/>
</dbReference>
<evidence type="ECO:0000256" key="6">
    <source>
        <dbReference type="SAM" id="MobiDB-lite"/>
    </source>
</evidence>
<keyword evidence="3" id="KW-0479">Metal-binding</keyword>
<dbReference type="GO" id="GO:0046872">
    <property type="term" value="F:metal ion binding"/>
    <property type="evidence" value="ECO:0007669"/>
    <property type="project" value="UniProtKB-KW"/>
</dbReference>
<dbReference type="PANTHER" id="PTHR13407">
    <property type="entry name" value="RNF121 PROTEIN"/>
    <property type="match status" value="1"/>
</dbReference>
<accession>A0A061R4V6</accession>
<evidence type="ECO:0000256" key="4">
    <source>
        <dbReference type="ARBA" id="ARBA00022989"/>
    </source>
</evidence>
<feature type="compositionally biased region" description="Low complexity" evidence="6">
    <location>
        <begin position="314"/>
        <end position="323"/>
    </location>
</feature>
<comment type="subcellular location">
    <subcellularLocation>
        <location evidence="1">Membrane</location>
        <topology evidence="1">Multi-pass membrane protein</topology>
    </subcellularLocation>
</comment>
<evidence type="ECO:0000256" key="3">
    <source>
        <dbReference type="ARBA" id="ARBA00022723"/>
    </source>
</evidence>
<proteinExistence type="predicted"/>
<evidence type="ECO:0000256" key="1">
    <source>
        <dbReference type="ARBA" id="ARBA00004141"/>
    </source>
</evidence>